<dbReference type="EMBL" id="JADXDR010000204">
    <property type="protein sequence ID" value="KAI7836101.1"/>
    <property type="molecule type" value="Genomic_DNA"/>
</dbReference>
<gene>
    <name evidence="1" type="ORF">COHA_010003</name>
</gene>
<reference evidence="1" key="1">
    <citation type="submission" date="2020-11" db="EMBL/GenBank/DDBJ databases">
        <title>Chlorella ohadii genome sequencing and assembly.</title>
        <authorList>
            <person name="Murik O."/>
            <person name="Treves H."/>
            <person name="Kedem I."/>
            <person name="Shotland Y."/>
            <person name="Kaplan A."/>
        </authorList>
    </citation>
    <scope>NUCLEOTIDE SEQUENCE</scope>
    <source>
        <strain evidence="1">1</strain>
    </source>
</reference>
<sequence>MTITAKDGTYAPELDNRLAIDAQCDVTGSGAINSPSCWQAQLTLCGDKECNTALLPPFGAAGSILYNPGSYSYGGAPPTYTSKYSFVVEDAWQGDTTFYLMAVDPLAAAADLRCYYTCSPTPELRAGNSFTVVQATCIIEGQYALKDVQNWPSQLQLCGPTGGQECSGISYDAADPVITPTKVVENKTADTYTATYTFTIDDAWRGQPITHRYFLCLYKDAAGKVVQKKLWVGFINVPSHGTYASTVSFKCSNGQFVQDPAAATIKPTVQIYKCPGGDCDTLTGYFGPPVSGAVGITGVANLGTPTVDSSTVTCSAGSVFLGIDTARFIPSAMLGNAARLIRVGCGVPQAVAATSPAAKVLASWHACIAVLSVARPAASLGYPEMPEMATRPLQEACTLFLFVCSDGSTWQDPRFGQISQLTTITVQNSSVSPPGWTRVLARFGQAASLTILDGVVGIGVRPANAQGLCQYGLKVMGVKVGRNGPTVRSLTIGCGVATRPPPPPPPPPSPDLTGGVWGDPHFIGFDGSTFDWHGTPGQWADVIASEAQAFGVSVRVEQGPYKGLTLVRAVAFKSGATVVGAELVQTGQPPNPTAWVIKGKANHVRMEAGTPVTLPGGIVATVTQGSPGPAAPRMGTLVISGAFGQVTAAQQYRADKPLMTKYFNVNIRLSAPLALPVRGLLAPSYNAALARATARPQAAALGAARNVTFSAEVRGN</sequence>
<comment type="caution">
    <text evidence="1">The sequence shown here is derived from an EMBL/GenBank/DDBJ whole genome shotgun (WGS) entry which is preliminary data.</text>
</comment>
<name>A0AAD5DH69_9CHLO</name>
<organism evidence="1 2">
    <name type="scientific">Chlorella ohadii</name>
    <dbReference type="NCBI Taxonomy" id="2649997"/>
    <lineage>
        <taxon>Eukaryota</taxon>
        <taxon>Viridiplantae</taxon>
        <taxon>Chlorophyta</taxon>
        <taxon>core chlorophytes</taxon>
        <taxon>Trebouxiophyceae</taxon>
        <taxon>Chlorellales</taxon>
        <taxon>Chlorellaceae</taxon>
        <taxon>Chlorella clade</taxon>
        <taxon>Chlorella</taxon>
    </lineage>
</organism>
<keyword evidence="2" id="KW-1185">Reference proteome</keyword>
<protein>
    <submittedName>
        <fullName evidence="1">Uncharacterized protein</fullName>
    </submittedName>
</protein>
<evidence type="ECO:0000313" key="1">
    <source>
        <dbReference type="EMBL" id="KAI7836101.1"/>
    </source>
</evidence>
<accession>A0AAD5DH69</accession>
<dbReference type="AlphaFoldDB" id="A0AAD5DH69"/>
<dbReference type="Proteomes" id="UP001205105">
    <property type="component" value="Unassembled WGS sequence"/>
</dbReference>
<evidence type="ECO:0000313" key="2">
    <source>
        <dbReference type="Proteomes" id="UP001205105"/>
    </source>
</evidence>
<proteinExistence type="predicted"/>